<dbReference type="AlphaFoldDB" id="A0A7C9VV10"/>
<keyword evidence="2" id="KW-1185">Reference proteome</keyword>
<comment type="caution">
    <text evidence="1">The sequence shown here is derived from an EMBL/GenBank/DDBJ whole genome shotgun (WGS) entry which is preliminary data.</text>
</comment>
<proteinExistence type="predicted"/>
<evidence type="ECO:0000313" key="2">
    <source>
        <dbReference type="Proteomes" id="UP000481360"/>
    </source>
</evidence>
<dbReference type="Proteomes" id="UP000481360">
    <property type="component" value="Unassembled WGS sequence"/>
</dbReference>
<reference evidence="1 2" key="1">
    <citation type="submission" date="2020-03" db="EMBL/GenBank/DDBJ databases">
        <title>Isolation and identification of active actinomycetes.</title>
        <authorList>
            <person name="Sun X."/>
        </authorList>
    </citation>
    <scope>NUCLEOTIDE SEQUENCE [LARGE SCALE GENOMIC DNA]</scope>
    <source>
        <strain evidence="1 2">NEAU-D13</strain>
    </source>
</reference>
<gene>
    <name evidence="1" type="ORF">G7043_33125</name>
</gene>
<dbReference type="RefSeq" id="WP_166052525.1">
    <property type="nucleotide sequence ID" value="NZ_JAAMPJ010000011.1"/>
</dbReference>
<sequence length="224" mass="25537">MTFDVAGSVARAMHDRSAAWRFIEGFLAAWTEPIGPEDGWTRRELAEAEDRLGVGLPEALKEALALFGTRPEVTSNHDRLLAPAELWLDGDVLVFRSDQWIEAWGVRLAGADPEVLVRHDSRDKHQYPWNPWMPRFSLACVELVLSMAVFGDGGETADRERKDADLPLLDEHFTLLPLNSPLSRWFVSDDVIIREDDRAWLWACARTPEAFEQLVERFPGAWER</sequence>
<accession>A0A7C9VV10</accession>
<protein>
    <submittedName>
        <fullName evidence="1">SMI1/KNR4 family protein</fullName>
    </submittedName>
</protein>
<name>A0A7C9VV10_9PSEU</name>
<dbReference type="EMBL" id="JAAMPJ010000011">
    <property type="protein sequence ID" value="NGY63772.1"/>
    <property type="molecule type" value="Genomic_DNA"/>
</dbReference>
<organism evidence="1 2">
    <name type="scientific">Lentzea alba</name>
    <dbReference type="NCBI Taxonomy" id="2714351"/>
    <lineage>
        <taxon>Bacteria</taxon>
        <taxon>Bacillati</taxon>
        <taxon>Actinomycetota</taxon>
        <taxon>Actinomycetes</taxon>
        <taxon>Pseudonocardiales</taxon>
        <taxon>Pseudonocardiaceae</taxon>
        <taxon>Lentzea</taxon>
    </lineage>
</organism>
<evidence type="ECO:0000313" key="1">
    <source>
        <dbReference type="EMBL" id="NGY63772.1"/>
    </source>
</evidence>